<keyword evidence="4" id="KW-1185">Reference proteome</keyword>
<protein>
    <submittedName>
        <fullName evidence="3">Uncharacterized protein</fullName>
    </submittedName>
</protein>
<reference evidence="3 4" key="1">
    <citation type="journal article" date="2015" name="Genome Biol. Evol.">
        <title>Comparative Genomics of a Bacterivorous Green Alga Reveals Evolutionary Causalities and Consequences of Phago-Mixotrophic Mode of Nutrition.</title>
        <authorList>
            <person name="Burns J.A."/>
            <person name="Paasch A."/>
            <person name="Narechania A."/>
            <person name="Kim E."/>
        </authorList>
    </citation>
    <scope>NUCLEOTIDE SEQUENCE [LARGE SCALE GENOMIC DNA]</scope>
    <source>
        <strain evidence="3 4">PLY_AMNH</strain>
    </source>
</reference>
<dbReference type="AlphaFoldDB" id="A0AAE0BEI9"/>
<evidence type="ECO:0000313" key="3">
    <source>
        <dbReference type="EMBL" id="KAK3234162.1"/>
    </source>
</evidence>
<evidence type="ECO:0000313" key="4">
    <source>
        <dbReference type="Proteomes" id="UP001190700"/>
    </source>
</evidence>
<proteinExistence type="predicted"/>
<evidence type="ECO:0000256" key="1">
    <source>
        <dbReference type="SAM" id="Coils"/>
    </source>
</evidence>
<feature type="coiled-coil region" evidence="1">
    <location>
        <begin position="65"/>
        <end position="92"/>
    </location>
</feature>
<keyword evidence="1" id="KW-0175">Coiled coil</keyword>
<feature type="region of interest" description="Disordered" evidence="2">
    <location>
        <begin position="150"/>
        <end position="199"/>
    </location>
</feature>
<comment type="caution">
    <text evidence="3">The sequence shown here is derived from an EMBL/GenBank/DDBJ whole genome shotgun (WGS) entry which is preliminary data.</text>
</comment>
<feature type="compositionally biased region" description="Pro residues" evidence="2">
    <location>
        <begin position="165"/>
        <end position="175"/>
    </location>
</feature>
<evidence type="ECO:0000256" key="2">
    <source>
        <dbReference type="SAM" id="MobiDB-lite"/>
    </source>
</evidence>
<accession>A0AAE0BEI9</accession>
<sequence length="257" mass="29817">MPKAAVTPPPVSNSEAVSLLTYLLDRPITSTRILQTHDHYQEQVQVQIQFGEEPQVLPAEVIERLRAQQNYIQRLEEQVVDRQRQVEQLEEEVVVQNDTSSQETIGYEMRYDEERGVWVHEEEAENEVNSTATPLFGNRRAFGSLSTNVPAVEQQQQQQRERPTLRPPRFNPPRLPTTTQELTQPQPPQQQLSVPKRKRSAIPRHVNANWFDLTYALAPHNKNTAFYPTHSWQYAALRCILGPLFKGQVICDYRLWN</sequence>
<organism evidence="3 4">
    <name type="scientific">Cymbomonas tetramitiformis</name>
    <dbReference type="NCBI Taxonomy" id="36881"/>
    <lineage>
        <taxon>Eukaryota</taxon>
        <taxon>Viridiplantae</taxon>
        <taxon>Chlorophyta</taxon>
        <taxon>Pyramimonadophyceae</taxon>
        <taxon>Pyramimonadales</taxon>
        <taxon>Pyramimonadaceae</taxon>
        <taxon>Cymbomonas</taxon>
    </lineage>
</organism>
<gene>
    <name evidence="3" type="ORF">CYMTET_55591</name>
</gene>
<name>A0AAE0BEI9_9CHLO</name>
<dbReference type="EMBL" id="LGRX02035553">
    <property type="protein sequence ID" value="KAK3234162.1"/>
    <property type="molecule type" value="Genomic_DNA"/>
</dbReference>
<feature type="compositionally biased region" description="Low complexity" evidence="2">
    <location>
        <begin position="176"/>
        <end position="192"/>
    </location>
</feature>
<dbReference type="Proteomes" id="UP001190700">
    <property type="component" value="Unassembled WGS sequence"/>
</dbReference>